<gene>
    <name evidence="1" type="ORF">WN48_08093</name>
</gene>
<proteinExistence type="predicted"/>
<sequence>MVINIYDFPTYKWNTVRHKSSFRRLYGTREPVYAFPSAMISIGANPWYFNLRPYCIVLTAAIRVREITFTEAEP</sequence>
<dbReference type="AlphaFoldDB" id="A0A310SFL9"/>
<accession>A0A310SFL9</accession>
<protein>
    <submittedName>
        <fullName evidence="1">Uncharacterized protein</fullName>
    </submittedName>
</protein>
<dbReference type="EMBL" id="KQ764883">
    <property type="protein sequence ID" value="OAD54260.1"/>
    <property type="molecule type" value="Genomic_DNA"/>
</dbReference>
<name>A0A310SFL9_9HYME</name>
<dbReference type="Proteomes" id="UP000250275">
    <property type="component" value="Unassembled WGS sequence"/>
</dbReference>
<keyword evidence="2" id="KW-1185">Reference proteome</keyword>
<evidence type="ECO:0000313" key="2">
    <source>
        <dbReference type="Proteomes" id="UP000250275"/>
    </source>
</evidence>
<evidence type="ECO:0000313" key="1">
    <source>
        <dbReference type="EMBL" id="OAD54260.1"/>
    </source>
</evidence>
<reference evidence="1 2" key="1">
    <citation type="submission" date="2015-07" db="EMBL/GenBank/DDBJ databases">
        <title>The genome of Eufriesea mexicana.</title>
        <authorList>
            <person name="Pan H."/>
            <person name="Kapheim K."/>
        </authorList>
    </citation>
    <scope>NUCLEOTIDE SEQUENCE [LARGE SCALE GENOMIC DNA]</scope>
    <source>
        <strain evidence="1">0111107269</strain>
        <tissue evidence="1">Whole body</tissue>
    </source>
</reference>
<organism evidence="1 2">
    <name type="scientific">Eufriesea mexicana</name>
    <dbReference type="NCBI Taxonomy" id="516756"/>
    <lineage>
        <taxon>Eukaryota</taxon>
        <taxon>Metazoa</taxon>
        <taxon>Ecdysozoa</taxon>
        <taxon>Arthropoda</taxon>
        <taxon>Hexapoda</taxon>
        <taxon>Insecta</taxon>
        <taxon>Pterygota</taxon>
        <taxon>Neoptera</taxon>
        <taxon>Endopterygota</taxon>
        <taxon>Hymenoptera</taxon>
        <taxon>Apocrita</taxon>
        <taxon>Aculeata</taxon>
        <taxon>Apoidea</taxon>
        <taxon>Anthophila</taxon>
        <taxon>Apidae</taxon>
        <taxon>Eufriesea</taxon>
    </lineage>
</organism>